<evidence type="ECO:0000313" key="3">
    <source>
        <dbReference type="EMBL" id="CAF9910670.1"/>
    </source>
</evidence>
<dbReference type="OrthoDB" id="26970at2759"/>
<gene>
    <name evidence="3" type="ORF">IMSHALPRED_009280</name>
</gene>
<evidence type="ECO:0000256" key="1">
    <source>
        <dbReference type="ARBA" id="ARBA00010098"/>
    </source>
</evidence>
<feature type="region of interest" description="Disordered" evidence="2">
    <location>
        <begin position="284"/>
        <end position="324"/>
    </location>
</feature>
<dbReference type="GO" id="GO:0001042">
    <property type="term" value="F:RNA polymerase I core binding"/>
    <property type="evidence" value="ECO:0007669"/>
    <property type="project" value="TreeGrafter"/>
</dbReference>
<proteinExistence type="inferred from homology"/>
<evidence type="ECO:0000313" key="4">
    <source>
        <dbReference type="Proteomes" id="UP000664534"/>
    </source>
</evidence>
<sequence length="660" mass="74722">MSTVQRPAVPIAAAIPKSPLRRTTVRKREVDDEALPSSPEKKAKVTFDSDVEVRVISDWEKAPHLIQEEVRRAFAKRALGDDSGYDKLKDVYSKKKGNEEELNPSTIKNYTISLLANVSALNTSNADLVHAVLSSDWLGRTEDYVALFMRLLANLSSAHGMFLGDVVRMLVDNLTANPPSSGQVEDLPVVTRLTIYARAHRILQYLLQLIPSAGRILYSAITTAFPHQTDSRRSHVIYVQNLLKFAEYSPGLRGEVLALITERLVKIDVQVQVDLEDLAEDVGEGLVDQIPPARPDLMDDIENSDMSDEEEDSDEDEEDDEAQRAKEITKNVEKMDAILDILFSHYEQSFTNPSIEEQVGSLEILLSQFVTTILPTHRSRHTQFLLFHFAQQSSEYIDTFVGTCVQITFDKGQPAIVRQASAAYLASFVARGMHVPSNIVRNVFDYISGELARLRREYEPNCRGPDMRRYSSYYVLVQALLYIFCFRWRDLEYAPDDDLEDDDLPTPYGQEHQWKSGVKEALSRNVFSKLNPLKVCSTAIVTEFARIANHLSIVYVYHLLETNKRVRVLLSAGPEYGQPNRETALSARRDESYQHLDAYFPFDPYHLPKSKRWMEGDYREWSGIPGLDDEQASESDSDDQEGAESEVEEGTETDETGGSF</sequence>
<feature type="compositionally biased region" description="Acidic residues" evidence="2">
    <location>
        <begin position="627"/>
        <end position="660"/>
    </location>
</feature>
<protein>
    <recommendedName>
        <fullName evidence="5">RNA polymerase I-specific transcription initiation factor RRN3</fullName>
    </recommendedName>
</protein>
<feature type="region of interest" description="Disordered" evidence="2">
    <location>
        <begin position="622"/>
        <end position="660"/>
    </location>
</feature>
<dbReference type="InterPro" id="IPR007991">
    <property type="entry name" value="RNA_pol_I_trans_ini_fac_RRN3"/>
</dbReference>
<organism evidence="3 4">
    <name type="scientific">Imshaugia aleurites</name>
    <dbReference type="NCBI Taxonomy" id="172621"/>
    <lineage>
        <taxon>Eukaryota</taxon>
        <taxon>Fungi</taxon>
        <taxon>Dikarya</taxon>
        <taxon>Ascomycota</taxon>
        <taxon>Pezizomycotina</taxon>
        <taxon>Lecanoromycetes</taxon>
        <taxon>OSLEUM clade</taxon>
        <taxon>Lecanoromycetidae</taxon>
        <taxon>Lecanorales</taxon>
        <taxon>Lecanorineae</taxon>
        <taxon>Parmeliaceae</taxon>
        <taxon>Imshaugia</taxon>
    </lineage>
</organism>
<comment type="caution">
    <text evidence="3">The sequence shown here is derived from an EMBL/GenBank/DDBJ whole genome shotgun (WGS) entry which is preliminary data.</text>
</comment>
<dbReference type="GO" id="GO:0006361">
    <property type="term" value="P:transcription initiation at RNA polymerase I promoter"/>
    <property type="evidence" value="ECO:0007669"/>
    <property type="project" value="InterPro"/>
</dbReference>
<dbReference type="SUPFAM" id="SSF48371">
    <property type="entry name" value="ARM repeat"/>
    <property type="match status" value="1"/>
</dbReference>
<dbReference type="PANTHER" id="PTHR12790:SF0">
    <property type="entry name" value="RNA POLYMERASE I-SPECIFIC TRANSCRIPTION INITIATION FACTOR RRN3-RELATED"/>
    <property type="match status" value="1"/>
</dbReference>
<name>A0A8H3IC45_9LECA</name>
<comment type="similarity">
    <text evidence="1">Belongs to the RRN3 family.</text>
</comment>
<feature type="compositionally biased region" description="Acidic residues" evidence="2">
    <location>
        <begin position="298"/>
        <end position="321"/>
    </location>
</feature>
<dbReference type="InterPro" id="IPR016024">
    <property type="entry name" value="ARM-type_fold"/>
</dbReference>
<dbReference type="GO" id="GO:0001181">
    <property type="term" value="F:RNA polymerase I general transcription initiation factor activity"/>
    <property type="evidence" value="ECO:0007669"/>
    <property type="project" value="InterPro"/>
</dbReference>
<reference evidence="3" key="1">
    <citation type="submission" date="2021-03" db="EMBL/GenBank/DDBJ databases">
        <authorList>
            <person name="Tagirdzhanova G."/>
        </authorList>
    </citation>
    <scope>NUCLEOTIDE SEQUENCE</scope>
</reference>
<evidence type="ECO:0000256" key="2">
    <source>
        <dbReference type="SAM" id="MobiDB-lite"/>
    </source>
</evidence>
<dbReference type="EMBL" id="CAJPDT010000007">
    <property type="protein sequence ID" value="CAF9910670.1"/>
    <property type="molecule type" value="Genomic_DNA"/>
</dbReference>
<keyword evidence="4" id="KW-1185">Reference proteome</keyword>
<dbReference type="GO" id="GO:0005634">
    <property type="term" value="C:nucleus"/>
    <property type="evidence" value="ECO:0007669"/>
    <property type="project" value="TreeGrafter"/>
</dbReference>
<evidence type="ECO:0008006" key="5">
    <source>
        <dbReference type="Google" id="ProtNLM"/>
    </source>
</evidence>
<dbReference type="Pfam" id="PF05327">
    <property type="entry name" value="RRN3"/>
    <property type="match status" value="1"/>
</dbReference>
<accession>A0A8H3IC45</accession>
<dbReference type="Proteomes" id="UP000664534">
    <property type="component" value="Unassembled WGS sequence"/>
</dbReference>
<dbReference type="AlphaFoldDB" id="A0A8H3IC45"/>
<feature type="region of interest" description="Disordered" evidence="2">
    <location>
        <begin position="20"/>
        <end position="41"/>
    </location>
</feature>
<dbReference type="PANTHER" id="PTHR12790">
    <property type="entry name" value="TRANSCRIPTION INITIATION FACTOR IA RRN3"/>
    <property type="match status" value="1"/>
</dbReference>